<dbReference type="EMBL" id="CAGA01000131">
    <property type="protein sequence ID" value="CCE34846.1"/>
    <property type="molecule type" value="Genomic_DNA"/>
</dbReference>
<comment type="caution">
    <text evidence="2">The sequence shown here is derived from an EMBL/GenBank/DDBJ whole genome shotgun (WGS) entry which is preliminary data.</text>
</comment>
<dbReference type="VEuPathDB" id="FungiDB:CPUR_08785"/>
<dbReference type="Proteomes" id="UP000016801">
    <property type="component" value="Unassembled WGS sequence"/>
</dbReference>
<reference evidence="2 3" key="1">
    <citation type="journal article" date="2013" name="PLoS Genet.">
        <title>Plant-symbiotic fungi as chemical engineers: Multi-genome analysis of the Clavicipitaceae reveals dynamics of alkaloid loci.</title>
        <authorList>
            <person name="Schardl C.L."/>
            <person name="Young C.A."/>
            <person name="Hesse U."/>
            <person name="Amyotte S.G."/>
            <person name="Andreeva K."/>
            <person name="Calie P.J."/>
            <person name="Fleetwood D.J."/>
            <person name="Haws D.C."/>
            <person name="Moore N."/>
            <person name="Oeser B."/>
            <person name="Panaccione D.G."/>
            <person name="Schweri K.K."/>
            <person name="Voisey C.R."/>
            <person name="Farman M.L."/>
            <person name="Jaromczyk J.W."/>
            <person name="Roe B.A."/>
            <person name="O'Sullivan D.M."/>
            <person name="Scott B."/>
            <person name="Tudzynski P."/>
            <person name="An Z."/>
            <person name="Arnaoudova E.G."/>
            <person name="Bullock C.T."/>
            <person name="Charlton N.D."/>
            <person name="Chen L."/>
            <person name="Cox M."/>
            <person name="Dinkins R.D."/>
            <person name="Florea S."/>
            <person name="Glenn A.E."/>
            <person name="Gordon A."/>
            <person name="Gueldener U."/>
            <person name="Harris D.R."/>
            <person name="Hollin W."/>
            <person name="Jaromczyk J."/>
            <person name="Johnson R.D."/>
            <person name="Khan A.K."/>
            <person name="Leistner E."/>
            <person name="Leuchtmann A."/>
            <person name="Li C."/>
            <person name="Liu J."/>
            <person name="Liu J."/>
            <person name="Liu M."/>
            <person name="Mace W."/>
            <person name="Machado C."/>
            <person name="Nagabhyru P."/>
            <person name="Pan J."/>
            <person name="Schmid J."/>
            <person name="Sugawara K."/>
            <person name="Steiner U."/>
            <person name="Takach J.E."/>
            <person name="Tanaka E."/>
            <person name="Webb J.S."/>
            <person name="Wilson E.V."/>
            <person name="Wiseman J.L."/>
            <person name="Yoshida R."/>
            <person name="Zeng Z."/>
        </authorList>
    </citation>
    <scope>NUCLEOTIDE SEQUENCE [LARGE SCALE GENOMIC DNA]</scope>
    <source>
        <strain evidence="2 3">20.1</strain>
    </source>
</reference>
<gene>
    <name evidence="2" type="ORF">CPUR_08785</name>
</gene>
<keyword evidence="3" id="KW-1185">Reference proteome</keyword>
<name>M1W6S9_CLAP2</name>
<accession>M1W6S9</accession>
<evidence type="ECO:0000313" key="3">
    <source>
        <dbReference type="Proteomes" id="UP000016801"/>
    </source>
</evidence>
<feature type="compositionally biased region" description="Low complexity" evidence="1">
    <location>
        <begin position="1"/>
        <end position="26"/>
    </location>
</feature>
<evidence type="ECO:0008006" key="4">
    <source>
        <dbReference type="Google" id="ProtNLM"/>
    </source>
</evidence>
<evidence type="ECO:0000256" key="1">
    <source>
        <dbReference type="SAM" id="MobiDB-lite"/>
    </source>
</evidence>
<sequence length="353" mass="39398">MCPTGRPSTRASASRAASQPASYQQPEAPPFADPRAPQDEAPLSMSMFLQTLATQVQSMATQVQSMSTQAQAMSTRIDSLANAFDPIQQETSELRRLVMTRQEAPTAVMGPSAHFSKPARFSGDKLSTFRSWWAAVNFYLDANSVSLNTSKIRISWVGSLLTDKAFLWHLAEVRHYDLDDPTAWTTYSEALQARFTDKGADAKNYQKMMRLTYEGDTHNYLTQFTELNTSGQALGLGERNTIRRVLPDKLTEMVNTWTKGKHLNDNQFIEQYKKAGQTYEESEANAAAAELPQLPRRRLPVKTDKEFKESPKSIVGKIWASLKEALAGIVQSAIDQRKADGLQLGRTFFTSSP</sequence>
<organism evidence="2 3">
    <name type="scientific">Claviceps purpurea (strain 20.1)</name>
    <name type="common">Ergot fungus</name>
    <name type="synonym">Sphacelia segetum</name>
    <dbReference type="NCBI Taxonomy" id="1111077"/>
    <lineage>
        <taxon>Eukaryota</taxon>
        <taxon>Fungi</taxon>
        <taxon>Dikarya</taxon>
        <taxon>Ascomycota</taxon>
        <taxon>Pezizomycotina</taxon>
        <taxon>Sordariomycetes</taxon>
        <taxon>Hypocreomycetidae</taxon>
        <taxon>Hypocreales</taxon>
        <taxon>Clavicipitaceae</taxon>
        <taxon>Claviceps</taxon>
    </lineage>
</organism>
<evidence type="ECO:0000313" key="2">
    <source>
        <dbReference type="EMBL" id="CCE34846.1"/>
    </source>
</evidence>
<dbReference type="OrthoDB" id="4961471at2759"/>
<protein>
    <recommendedName>
        <fullName evidence="4">Retrotransposon gag domain-containing protein</fullName>
    </recommendedName>
</protein>
<feature type="region of interest" description="Disordered" evidence="1">
    <location>
        <begin position="1"/>
        <end position="39"/>
    </location>
</feature>
<dbReference type="AlphaFoldDB" id="M1W6S9"/>
<proteinExistence type="predicted"/>
<dbReference type="HOGENOM" id="CLU_051358_0_0_1"/>